<sequence>MSELLEDGECRGVLQWLPHCLRLILGMLRCREPFSFHHSVGLPDAARLPLPPHSPVPLDPPDPACSGSSASRDQRQPGHWTFVPLWAFDWICSNTVNR</sequence>
<dbReference type="EMBL" id="JAINUG010000145">
    <property type="protein sequence ID" value="KAJ8392546.1"/>
    <property type="molecule type" value="Genomic_DNA"/>
</dbReference>
<gene>
    <name evidence="2" type="ORF">AAFF_G00074240</name>
</gene>
<dbReference type="AlphaFoldDB" id="A0AAD7WCY7"/>
<name>A0AAD7WCY7_9TELE</name>
<organism evidence="2 3">
    <name type="scientific">Aldrovandia affinis</name>
    <dbReference type="NCBI Taxonomy" id="143900"/>
    <lineage>
        <taxon>Eukaryota</taxon>
        <taxon>Metazoa</taxon>
        <taxon>Chordata</taxon>
        <taxon>Craniata</taxon>
        <taxon>Vertebrata</taxon>
        <taxon>Euteleostomi</taxon>
        <taxon>Actinopterygii</taxon>
        <taxon>Neopterygii</taxon>
        <taxon>Teleostei</taxon>
        <taxon>Notacanthiformes</taxon>
        <taxon>Halosauridae</taxon>
        <taxon>Aldrovandia</taxon>
    </lineage>
</organism>
<proteinExistence type="predicted"/>
<comment type="caution">
    <text evidence="2">The sequence shown here is derived from an EMBL/GenBank/DDBJ whole genome shotgun (WGS) entry which is preliminary data.</text>
</comment>
<dbReference type="Proteomes" id="UP001221898">
    <property type="component" value="Unassembled WGS sequence"/>
</dbReference>
<evidence type="ECO:0000313" key="3">
    <source>
        <dbReference type="Proteomes" id="UP001221898"/>
    </source>
</evidence>
<reference evidence="2" key="1">
    <citation type="journal article" date="2023" name="Science">
        <title>Genome structures resolve the early diversification of teleost fishes.</title>
        <authorList>
            <person name="Parey E."/>
            <person name="Louis A."/>
            <person name="Montfort J."/>
            <person name="Bouchez O."/>
            <person name="Roques C."/>
            <person name="Iampietro C."/>
            <person name="Lluch J."/>
            <person name="Castinel A."/>
            <person name="Donnadieu C."/>
            <person name="Desvignes T."/>
            <person name="Floi Bucao C."/>
            <person name="Jouanno E."/>
            <person name="Wen M."/>
            <person name="Mejri S."/>
            <person name="Dirks R."/>
            <person name="Jansen H."/>
            <person name="Henkel C."/>
            <person name="Chen W.J."/>
            <person name="Zahm M."/>
            <person name="Cabau C."/>
            <person name="Klopp C."/>
            <person name="Thompson A.W."/>
            <person name="Robinson-Rechavi M."/>
            <person name="Braasch I."/>
            <person name="Lecointre G."/>
            <person name="Bobe J."/>
            <person name="Postlethwait J.H."/>
            <person name="Berthelot C."/>
            <person name="Roest Crollius H."/>
            <person name="Guiguen Y."/>
        </authorList>
    </citation>
    <scope>NUCLEOTIDE SEQUENCE</scope>
    <source>
        <strain evidence="2">NC1722</strain>
    </source>
</reference>
<accession>A0AAD7WCY7</accession>
<keyword evidence="3" id="KW-1185">Reference proteome</keyword>
<evidence type="ECO:0000256" key="1">
    <source>
        <dbReference type="SAM" id="MobiDB-lite"/>
    </source>
</evidence>
<feature type="compositionally biased region" description="Pro residues" evidence="1">
    <location>
        <begin position="50"/>
        <end position="63"/>
    </location>
</feature>
<protein>
    <submittedName>
        <fullName evidence="2">Uncharacterized protein</fullName>
    </submittedName>
</protein>
<feature type="region of interest" description="Disordered" evidence="1">
    <location>
        <begin position="50"/>
        <end position="76"/>
    </location>
</feature>
<evidence type="ECO:0000313" key="2">
    <source>
        <dbReference type="EMBL" id="KAJ8392546.1"/>
    </source>
</evidence>